<keyword evidence="1" id="KW-0378">Hydrolase</keyword>
<dbReference type="InterPro" id="IPR036526">
    <property type="entry name" value="C-N_Hydrolase_sf"/>
</dbReference>
<dbReference type="RefSeq" id="WP_045026261.1">
    <property type="nucleotide sequence ID" value="NZ_JRHC01000001.1"/>
</dbReference>
<dbReference type="OrthoDB" id="9803818at2"/>
<proteinExistence type="predicted"/>
<dbReference type="AlphaFoldDB" id="A0A0D8JDY7"/>
<dbReference type="PANTHER" id="PTHR43674:SF2">
    <property type="entry name" value="BETA-UREIDOPROPIONASE"/>
    <property type="match status" value="1"/>
</dbReference>
<evidence type="ECO:0000256" key="1">
    <source>
        <dbReference type="ARBA" id="ARBA00022801"/>
    </source>
</evidence>
<dbReference type="GO" id="GO:0033388">
    <property type="term" value="P:putrescine biosynthetic process from arginine"/>
    <property type="evidence" value="ECO:0007669"/>
    <property type="project" value="TreeGrafter"/>
</dbReference>
<dbReference type="EMBL" id="JRHC01000001">
    <property type="protein sequence ID" value="KJF44726.1"/>
    <property type="molecule type" value="Genomic_DNA"/>
</dbReference>
<keyword evidence="4" id="KW-1185">Reference proteome</keyword>
<evidence type="ECO:0000313" key="4">
    <source>
        <dbReference type="Proteomes" id="UP000032544"/>
    </source>
</evidence>
<dbReference type="SUPFAM" id="SSF56317">
    <property type="entry name" value="Carbon-nitrogen hydrolase"/>
    <property type="match status" value="1"/>
</dbReference>
<sequence length="245" mass="27210">MRVAVAQIEAVKGNIEKNVETHLKWIKQAIRNEADMVVFPELSLTGYERELAGELATNQDDKRLDEMQRLSDESCITIGVGLPTRKSDNVFISMIIFQPHTDRITYSKLYLYPPEEPFFTAAKNPMVLNLETEVVSPAICYEASNDAHWEYASQNNATIYIASVLSSVAGIEAEIKKLSGMAKTKNLVTLMSNYVGRSGGYECAGRSSVWSEKGELMGQLDAKTEGLLLFDTETKKIKTVIDGEA</sequence>
<evidence type="ECO:0000313" key="3">
    <source>
        <dbReference type="EMBL" id="KJF44726.1"/>
    </source>
</evidence>
<dbReference type="PANTHER" id="PTHR43674">
    <property type="entry name" value="NITRILASE C965.09-RELATED"/>
    <property type="match status" value="1"/>
</dbReference>
<name>A0A0D8JDY7_9BACT</name>
<organism evidence="3 4">
    <name type="scientific">Draconibacterium sediminis</name>
    <dbReference type="NCBI Taxonomy" id="1544798"/>
    <lineage>
        <taxon>Bacteria</taxon>
        <taxon>Pseudomonadati</taxon>
        <taxon>Bacteroidota</taxon>
        <taxon>Bacteroidia</taxon>
        <taxon>Marinilabiliales</taxon>
        <taxon>Prolixibacteraceae</taxon>
        <taxon>Draconibacterium</taxon>
    </lineage>
</organism>
<dbReference type="InterPro" id="IPR050345">
    <property type="entry name" value="Aliph_Amidase/BUP"/>
</dbReference>
<keyword evidence="3" id="KW-0012">Acyltransferase</keyword>
<dbReference type="Gene3D" id="3.60.110.10">
    <property type="entry name" value="Carbon-nitrogen hydrolase"/>
    <property type="match status" value="1"/>
</dbReference>
<dbReference type="InterPro" id="IPR003010">
    <property type="entry name" value="C-N_Hydrolase"/>
</dbReference>
<dbReference type="Proteomes" id="UP000032544">
    <property type="component" value="Unassembled WGS sequence"/>
</dbReference>
<accession>A0A0D8JDY7</accession>
<gene>
    <name evidence="3" type="ORF">LH29_04560</name>
</gene>
<comment type="caution">
    <text evidence="3">The sequence shown here is derived from an EMBL/GenBank/DDBJ whole genome shotgun (WGS) entry which is preliminary data.</text>
</comment>
<feature type="domain" description="CN hydrolase" evidence="2">
    <location>
        <begin position="1"/>
        <end position="234"/>
    </location>
</feature>
<reference evidence="3 4" key="1">
    <citation type="submission" date="2014-09" db="EMBL/GenBank/DDBJ databases">
        <title>Draft Genome Sequence of Draconibacterium sp. JN14CK-3.</title>
        <authorList>
            <person name="Dong C."/>
            <person name="Lai Q."/>
            <person name="Shao Z."/>
        </authorList>
    </citation>
    <scope>NUCLEOTIDE SEQUENCE [LARGE SCALE GENOMIC DNA]</scope>
    <source>
        <strain evidence="3 4">JN14CK-3</strain>
    </source>
</reference>
<dbReference type="GO" id="GO:0050126">
    <property type="term" value="F:N-carbamoylputrescine amidase activity"/>
    <property type="evidence" value="ECO:0007669"/>
    <property type="project" value="TreeGrafter"/>
</dbReference>
<dbReference type="STRING" id="1544798.LH29_04560"/>
<dbReference type="Pfam" id="PF00795">
    <property type="entry name" value="CN_hydrolase"/>
    <property type="match status" value="1"/>
</dbReference>
<keyword evidence="3" id="KW-0808">Transferase</keyword>
<protein>
    <submittedName>
        <fullName evidence="3">Acyltransferase</fullName>
    </submittedName>
</protein>
<dbReference type="GO" id="GO:0016746">
    <property type="term" value="F:acyltransferase activity"/>
    <property type="evidence" value="ECO:0007669"/>
    <property type="project" value="UniProtKB-KW"/>
</dbReference>
<evidence type="ECO:0000259" key="2">
    <source>
        <dbReference type="PROSITE" id="PS50263"/>
    </source>
</evidence>
<dbReference type="PROSITE" id="PS50263">
    <property type="entry name" value="CN_HYDROLASE"/>
    <property type="match status" value="1"/>
</dbReference>
<dbReference type="CDD" id="cd07197">
    <property type="entry name" value="nitrilase"/>
    <property type="match status" value="1"/>
</dbReference>